<accession>A0A1H8DHN5</accession>
<name>A0A1H8DHN5_9FIRM</name>
<dbReference type="STRING" id="474960.SAMN05216180_2585"/>
<evidence type="ECO:0000256" key="1">
    <source>
        <dbReference type="SAM" id="Phobius"/>
    </source>
</evidence>
<feature type="transmembrane region" description="Helical" evidence="1">
    <location>
        <begin position="31"/>
        <end position="54"/>
    </location>
</feature>
<feature type="transmembrane region" description="Helical" evidence="1">
    <location>
        <begin position="6"/>
        <end position="24"/>
    </location>
</feature>
<protein>
    <submittedName>
        <fullName evidence="2">Uncharacterized protein</fullName>
    </submittedName>
</protein>
<evidence type="ECO:0000313" key="3">
    <source>
        <dbReference type="Proteomes" id="UP000199158"/>
    </source>
</evidence>
<evidence type="ECO:0000313" key="2">
    <source>
        <dbReference type="EMBL" id="SEN06047.1"/>
    </source>
</evidence>
<sequence>MLFLFIFFILYLLFIIFDLVPIYKKKEYKTFGIYCVMITLSFVLQACMVLSIPIPSITSIVLKIMEPILK</sequence>
<keyword evidence="1" id="KW-0472">Membrane</keyword>
<dbReference type="AlphaFoldDB" id="A0A1H8DHN5"/>
<gene>
    <name evidence="2" type="ORF">SAMN05216180_2585</name>
</gene>
<reference evidence="2 3" key="1">
    <citation type="submission" date="2016-10" db="EMBL/GenBank/DDBJ databases">
        <authorList>
            <person name="de Groot N.N."/>
        </authorList>
    </citation>
    <scope>NUCLEOTIDE SEQUENCE [LARGE SCALE GENOMIC DNA]</scope>
    <source>
        <strain evidence="2 3">CGMCC 1.5070</strain>
    </source>
</reference>
<proteinExistence type="predicted"/>
<keyword evidence="3" id="KW-1185">Reference proteome</keyword>
<organism evidence="2 3">
    <name type="scientific">Hydrogenoanaerobacterium saccharovorans</name>
    <dbReference type="NCBI Taxonomy" id="474960"/>
    <lineage>
        <taxon>Bacteria</taxon>
        <taxon>Bacillati</taxon>
        <taxon>Bacillota</taxon>
        <taxon>Clostridia</taxon>
        <taxon>Eubacteriales</taxon>
        <taxon>Oscillospiraceae</taxon>
        <taxon>Hydrogenoanaerobacterium</taxon>
    </lineage>
</organism>
<keyword evidence="1" id="KW-0812">Transmembrane</keyword>
<dbReference type="EMBL" id="FOCG01000003">
    <property type="protein sequence ID" value="SEN06047.1"/>
    <property type="molecule type" value="Genomic_DNA"/>
</dbReference>
<keyword evidence="1" id="KW-1133">Transmembrane helix</keyword>
<dbReference type="Proteomes" id="UP000199158">
    <property type="component" value="Unassembled WGS sequence"/>
</dbReference>